<organism evidence="2 3">
    <name type="scientific">Amphritea opalescens</name>
    <dbReference type="NCBI Taxonomy" id="2490544"/>
    <lineage>
        <taxon>Bacteria</taxon>
        <taxon>Pseudomonadati</taxon>
        <taxon>Pseudomonadota</taxon>
        <taxon>Gammaproteobacteria</taxon>
        <taxon>Oceanospirillales</taxon>
        <taxon>Oceanospirillaceae</taxon>
        <taxon>Amphritea</taxon>
    </lineage>
</organism>
<dbReference type="InterPro" id="IPR036705">
    <property type="entry name" value="Ribosyl_crysJ1_sf"/>
</dbReference>
<dbReference type="InterPro" id="IPR050792">
    <property type="entry name" value="ADP-ribosylglycohydrolase"/>
</dbReference>
<accession>A0A430KW58</accession>
<feature type="binding site" evidence="1">
    <location>
        <position position="266"/>
    </location>
    <ligand>
        <name>Mg(2+)</name>
        <dbReference type="ChEBI" id="CHEBI:18420"/>
        <label>1</label>
    </ligand>
</feature>
<proteinExistence type="predicted"/>
<comment type="cofactor">
    <cofactor evidence="1">
        <name>Mg(2+)</name>
        <dbReference type="ChEBI" id="CHEBI:18420"/>
    </cofactor>
    <text evidence="1">Binds 2 magnesium ions per subunit.</text>
</comment>
<dbReference type="InterPro" id="IPR005502">
    <property type="entry name" value="Ribosyl_crysJ1"/>
</dbReference>
<name>A0A430KW58_9GAMM</name>
<dbReference type="RefSeq" id="WP_126156957.1">
    <property type="nucleotide sequence ID" value="NZ_RQXW01000001.1"/>
</dbReference>
<keyword evidence="1" id="KW-0479">Metal-binding</keyword>
<keyword evidence="2" id="KW-0378">Hydrolase</keyword>
<dbReference type="GO" id="GO:0046872">
    <property type="term" value="F:metal ion binding"/>
    <property type="evidence" value="ECO:0007669"/>
    <property type="project" value="UniProtKB-KW"/>
</dbReference>
<dbReference type="OrthoDB" id="9798107at2"/>
<evidence type="ECO:0000313" key="3">
    <source>
        <dbReference type="Proteomes" id="UP000283087"/>
    </source>
</evidence>
<reference evidence="2 3" key="1">
    <citation type="submission" date="2018-11" db="EMBL/GenBank/DDBJ databases">
        <title>The draft genome sequence of Amphritea opalescens ANRC-JH13T.</title>
        <authorList>
            <person name="Fang Z."/>
            <person name="Zhang Y."/>
            <person name="Han X."/>
        </authorList>
    </citation>
    <scope>NUCLEOTIDE SEQUENCE [LARGE SCALE GENOMIC DNA]</scope>
    <source>
        <strain evidence="2 3">ANRC-JH13</strain>
    </source>
</reference>
<dbReference type="SUPFAM" id="SSF101478">
    <property type="entry name" value="ADP-ribosylglycohydrolase"/>
    <property type="match status" value="1"/>
</dbReference>
<dbReference type="Gene3D" id="1.10.4080.10">
    <property type="entry name" value="ADP-ribosylation/Crystallin J1"/>
    <property type="match status" value="1"/>
</dbReference>
<evidence type="ECO:0000256" key="1">
    <source>
        <dbReference type="PIRSR" id="PIRSR605502-1"/>
    </source>
</evidence>
<dbReference type="EMBL" id="RQXW01000001">
    <property type="protein sequence ID" value="RTE67747.1"/>
    <property type="molecule type" value="Genomic_DNA"/>
</dbReference>
<comment type="caution">
    <text evidence="2">The sequence shown here is derived from an EMBL/GenBank/DDBJ whole genome shotgun (WGS) entry which is preliminary data.</text>
</comment>
<feature type="binding site" evidence="1">
    <location>
        <position position="58"/>
    </location>
    <ligand>
        <name>Mg(2+)</name>
        <dbReference type="ChEBI" id="CHEBI:18420"/>
        <label>1</label>
    </ligand>
</feature>
<keyword evidence="3" id="KW-1185">Reference proteome</keyword>
<dbReference type="AlphaFoldDB" id="A0A430KW58"/>
<feature type="binding site" evidence="1">
    <location>
        <position position="59"/>
    </location>
    <ligand>
        <name>Mg(2+)</name>
        <dbReference type="ChEBI" id="CHEBI:18420"/>
        <label>1</label>
    </ligand>
</feature>
<dbReference type="Proteomes" id="UP000283087">
    <property type="component" value="Unassembled WGS sequence"/>
</dbReference>
<feature type="binding site" evidence="1">
    <location>
        <position position="268"/>
    </location>
    <ligand>
        <name>Mg(2+)</name>
        <dbReference type="ChEBI" id="CHEBI:18420"/>
        <label>1</label>
    </ligand>
</feature>
<dbReference type="PANTHER" id="PTHR16222:SF12">
    <property type="entry name" value="ADP-RIBOSYLGLYCOHYDROLASE-RELATED"/>
    <property type="match status" value="1"/>
</dbReference>
<feature type="binding site" evidence="1">
    <location>
        <position position="60"/>
    </location>
    <ligand>
        <name>Mg(2+)</name>
        <dbReference type="ChEBI" id="CHEBI:18420"/>
        <label>1</label>
    </ligand>
</feature>
<keyword evidence="1" id="KW-0460">Magnesium</keyword>
<dbReference type="GO" id="GO:0016787">
    <property type="term" value="F:hydrolase activity"/>
    <property type="evidence" value="ECO:0007669"/>
    <property type="project" value="UniProtKB-KW"/>
</dbReference>
<protein>
    <submittedName>
        <fullName evidence="2">ADP-ribosylglycohydrolase family protein</fullName>
    </submittedName>
</protein>
<dbReference type="PANTHER" id="PTHR16222">
    <property type="entry name" value="ADP-RIBOSYLGLYCOHYDROLASE"/>
    <property type="match status" value="1"/>
</dbReference>
<evidence type="ECO:0000313" key="2">
    <source>
        <dbReference type="EMBL" id="RTE67747.1"/>
    </source>
</evidence>
<sequence length="326" mass="35732">MPDKHLDKLLDKLRGMLVGLAVGDALGAAVEFMPRGSFELVEGYRAGGPHNLAAGYWTDDTSMALCSGASLIHCHQHDPEDQMQRYQRWYRDGYMSSTGRCFDIGFQTQRAIQRFEREGIDLSGSVHPEDVDSAGNGALMRLAPVAIKYHKDVKLAVRAAADNAALTHTDRRCIDANRVFAFLLIRALNYDDKAQVLAPAAIAAYFSEDLDYEVAEVARGSYRQLNESQVVSTGYVVTSLEAALWAFYHASTFEEGAKLAVNLGDDADTIGAIYGQIAGAFWGYDAIPAPWVNELHDHARITTVADLLATGMTDEQLEILVEHAST</sequence>
<gene>
    <name evidence="2" type="ORF">EH243_02010</name>
</gene>
<feature type="binding site" evidence="1">
    <location>
        <position position="269"/>
    </location>
    <ligand>
        <name>Mg(2+)</name>
        <dbReference type="ChEBI" id="CHEBI:18420"/>
        <label>1</label>
    </ligand>
</feature>
<dbReference type="Pfam" id="PF03747">
    <property type="entry name" value="ADP_ribosyl_GH"/>
    <property type="match status" value="1"/>
</dbReference>